<reference evidence="1 2" key="1">
    <citation type="journal article" date="2007" name="J. Bacteriol.">
        <title>Genome sequence analysis of the emerging human pathogenic acetic acid bacterium Granulibacter bethesdensis.</title>
        <authorList>
            <person name="Greenberg D.E."/>
            <person name="Porcella S.F."/>
            <person name="Zelazny A.M."/>
            <person name="Virtaneva K."/>
            <person name="Sturdevant D.E."/>
            <person name="Kupko J.J.III."/>
            <person name="Barbian K.D."/>
            <person name="Babar A."/>
            <person name="Dorward D.W."/>
            <person name="Holland S.M."/>
        </authorList>
    </citation>
    <scope>NUCLEOTIDE SEQUENCE [LARGE SCALE GENOMIC DNA]</scope>
    <source>
        <strain evidence="2">ATCC BAA-1260 / CGDNIH1</strain>
    </source>
</reference>
<keyword evidence="2" id="KW-1185">Reference proteome</keyword>
<accession>A0A286M321</accession>
<organism evidence="1 2">
    <name type="scientific">Granulibacter bethesdensis (strain ATCC BAA-1260 / CGDNIH1)</name>
    <dbReference type="NCBI Taxonomy" id="391165"/>
    <lineage>
        <taxon>Bacteria</taxon>
        <taxon>Pseudomonadati</taxon>
        <taxon>Pseudomonadota</taxon>
        <taxon>Alphaproteobacteria</taxon>
        <taxon>Acetobacterales</taxon>
        <taxon>Acetobacteraceae</taxon>
        <taxon>Granulibacter</taxon>
    </lineage>
</organism>
<evidence type="ECO:0000313" key="1">
    <source>
        <dbReference type="EMBL" id="ASV62420.1"/>
    </source>
</evidence>
<gene>
    <name evidence="1" type="ordered locus">GbCGDNIH1_7184</name>
</gene>
<proteinExistence type="predicted"/>
<evidence type="ECO:0000313" key="2">
    <source>
        <dbReference type="Proteomes" id="UP000001963"/>
    </source>
</evidence>
<protein>
    <submittedName>
        <fullName evidence="1">Uncharacterized protein</fullName>
    </submittedName>
</protein>
<dbReference type="AlphaFoldDB" id="A0A286M321"/>
<dbReference type="KEGG" id="gbe:GbCGDNIH1_7184"/>
<dbReference type="EMBL" id="CP000394">
    <property type="protein sequence ID" value="ASV62420.1"/>
    <property type="molecule type" value="Genomic_DNA"/>
</dbReference>
<sequence length="46" mass="4967">MLSSLSCVGSGGCRDRAGHFKKKNVISDDTVVFDRSVMKAGQHGKR</sequence>
<name>A0A286M321_GRABC</name>
<dbReference type="Proteomes" id="UP000001963">
    <property type="component" value="Chromosome"/>
</dbReference>